<evidence type="ECO:0000256" key="3">
    <source>
        <dbReference type="ARBA" id="ARBA00022448"/>
    </source>
</evidence>
<dbReference type="RefSeq" id="WP_344809700.1">
    <property type="nucleotide sequence ID" value="NZ_BAABBO010000023.1"/>
</dbReference>
<dbReference type="SUPFAM" id="SSF54523">
    <property type="entry name" value="Pili subunits"/>
    <property type="match status" value="1"/>
</dbReference>
<organism evidence="13 14">
    <name type="scientific">Allohahella marinimesophila</name>
    <dbReference type="NCBI Taxonomy" id="1054972"/>
    <lineage>
        <taxon>Bacteria</taxon>
        <taxon>Pseudomonadati</taxon>
        <taxon>Pseudomonadota</taxon>
        <taxon>Gammaproteobacteria</taxon>
        <taxon>Oceanospirillales</taxon>
        <taxon>Hahellaceae</taxon>
        <taxon>Allohahella</taxon>
    </lineage>
</organism>
<reference evidence="14" key="1">
    <citation type="journal article" date="2019" name="Int. J. Syst. Evol. Microbiol.">
        <title>The Global Catalogue of Microorganisms (GCM) 10K type strain sequencing project: providing services to taxonomists for standard genome sequencing and annotation.</title>
        <authorList>
            <consortium name="The Broad Institute Genomics Platform"/>
            <consortium name="The Broad Institute Genome Sequencing Center for Infectious Disease"/>
            <person name="Wu L."/>
            <person name="Ma J."/>
        </authorList>
    </citation>
    <scope>NUCLEOTIDE SEQUENCE [LARGE SCALE GENOMIC DNA]</scope>
    <source>
        <strain evidence="14">JCM 17555</strain>
    </source>
</reference>
<evidence type="ECO:0000256" key="9">
    <source>
        <dbReference type="ARBA" id="ARBA00023136"/>
    </source>
</evidence>
<dbReference type="Pfam" id="PF21687">
    <property type="entry name" value="T2SSK_1st"/>
    <property type="match status" value="1"/>
</dbReference>
<keyword evidence="3 10" id="KW-0813">Transport</keyword>
<dbReference type="SUPFAM" id="SSF158544">
    <property type="entry name" value="GspK insert domain-like"/>
    <property type="match status" value="1"/>
</dbReference>
<dbReference type="InterPro" id="IPR049031">
    <property type="entry name" value="T2SSK_SAM-like_1st"/>
</dbReference>
<evidence type="ECO:0000313" key="13">
    <source>
        <dbReference type="EMBL" id="GAA3979187.1"/>
    </source>
</evidence>
<accession>A0ABP7QAS0</accession>
<dbReference type="NCBIfam" id="NF037980">
    <property type="entry name" value="T2SS_GspK"/>
    <property type="match status" value="1"/>
</dbReference>
<sequence>MMSLQQVPARKQRGIALIMVLLVVALATAMVTALRNSAEISFARTANVLMQQQSVEFALAGETYARLLLKKDLEEDKKTGELVDYDVESKSDPLNEVWGVRAVQIPISLTSGIEGQIDDLQGRFNMNSLLKVTGGRDASGALRTTVNALALDKLNRLLDSLYDEEGSIQRPPELHREHFVDWLDDNQDSLNFKGAEDYEYLGKDPPYRTGGTWFRDMTELWLIEAMTPEVYRALQPHVAFLPWWVTQVNVNTATVPVLMATLNIPRQNAEEIVAERIKIGGFKDLAKDFMQLPALAGKGTASQDLTLASSYFQATIRSINDDSIVRLLSTLYRDPNDGSTLVLQRDYGKKFDLTKQIAILDQ</sequence>
<evidence type="ECO:0000256" key="2">
    <source>
        <dbReference type="ARBA" id="ARBA00007246"/>
    </source>
</evidence>
<keyword evidence="7" id="KW-0653">Protein transport</keyword>
<dbReference type="Gene3D" id="3.30.1300.30">
    <property type="entry name" value="GSPII I/J protein-like"/>
    <property type="match status" value="1"/>
</dbReference>
<feature type="domain" description="T2SS protein K second SAM-like" evidence="11">
    <location>
        <begin position="248"/>
        <end position="305"/>
    </location>
</feature>
<evidence type="ECO:0000259" key="11">
    <source>
        <dbReference type="Pfam" id="PF03934"/>
    </source>
</evidence>
<evidence type="ECO:0000256" key="7">
    <source>
        <dbReference type="ARBA" id="ARBA00022927"/>
    </source>
</evidence>
<comment type="caution">
    <text evidence="13">The sequence shown here is derived from an EMBL/GenBank/DDBJ whole genome shotgun (WGS) entry which is preliminary data.</text>
</comment>
<dbReference type="Gene3D" id="1.10.40.60">
    <property type="entry name" value="EpsJ-like"/>
    <property type="match status" value="2"/>
</dbReference>
<keyword evidence="6" id="KW-0812">Transmembrane</keyword>
<feature type="domain" description="T2SS protein K first SAM-like" evidence="12">
    <location>
        <begin position="122"/>
        <end position="242"/>
    </location>
</feature>
<dbReference type="InterPro" id="IPR005628">
    <property type="entry name" value="GspK"/>
</dbReference>
<comment type="subcellular location">
    <subcellularLocation>
        <location evidence="1 10">Cell inner membrane</location>
    </subcellularLocation>
</comment>
<evidence type="ECO:0000256" key="8">
    <source>
        <dbReference type="ARBA" id="ARBA00022989"/>
    </source>
</evidence>
<dbReference type="PIRSF" id="PIRSF002786">
    <property type="entry name" value="XcpX"/>
    <property type="match status" value="1"/>
</dbReference>
<dbReference type="EMBL" id="BAABBO010000023">
    <property type="protein sequence ID" value="GAA3979187.1"/>
    <property type="molecule type" value="Genomic_DNA"/>
</dbReference>
<dbReference type="PANTHER" id="PTHR38831:SF1">
    <property type="entry name" value="TYPE II SECRETION SYSTEM PROTEIN K-RELATED"/>
    <property type="match status" value="1"/>
</dbReference>
<comment type="similarity">
    <text evidence="2 10">Belongs to the GSP K family.</text>
</comment>
<dbReference type="Pfam" id="PF03934">
    <property type="entry name" value="T2SSK"/>
    <property type="match status" value="1"/>
</dbReference>
<dbReference type="InterPro" id="IPR010994">
    <property type="entry name" value="RuvA_2-like"/>
</dbReference>
<keyword evidence="9 10" id="KW-0472">Membrane</keyword>
<protein>
    <recommendedName>
        <fullName evidence="10">Type II secretion system protein K</fullName>
    </recommendedName>
</protein>
<name>A0ABP7QAS0_9GAMM</name>
<keyword evidence="4 10" id="KW-1003">Cell membrane</keyword>
<keyword evidence="8" id="KW-1133">Transmembrane helix</keyword>
<evidence type="ECO:0000259" key="12">
    <source>
        <dbReference type="Pfam" id="PF21687"/>
    </source>
</evidence>
<evidence type="ECO:0000256" key="6">
    <source>
        <dbReference type="ARBA" id="ARBA00022692"/>
    </source>
</evidence>
<dbReference type="InterPro" id="IPR045584">
    <property type="entry name" value="Pilin-like"/>
</dbReference>
<proteinExistence type="inferred from homology"/>
<evidence type="ECO:0000256" key="4">
    <source>
        <dbReference type="ARBA" id="ARBA00022475"/>
    </source>
</evidence>
<dbReference type="PANTHER" id="PTHR38831">
    <property type="entry name" value="TYPE II SECRETION SYSTEM PROTEIN K"/>
    <property type="match status" value="1"/>
</dbReference>
<dbReference type="InterPro" id="IPR038072">
    <property type="entry name" value="GspK_central_sf"/>
</dbReference>
<dbReference type="SUPFAM" id="SSF47781">
    <property type="entry name" value="RuvA domain 2-like"/>
    <property type="match status" value="1"/>
</dbReference>
<dbReference type="Proteomes" id="UP001501337">
    <property type="component" value="Unassembled WGS sequence"/>
</dbReference>
<evidence type="ECO:0000256" key="5">
    <source>
        <dbReference type="ARBA" id="ARBA00022519"/>
    </source>
</evidence>
<evidence type="ECO:0000313" key="14">
    <source>
        <dbReference type="Proteomes" id="UP001501337"/>
    </source>
</evidence>
<evidence type="ECO:0000256" key="1">
    <source>
        <dbReference type="ARBA" id="ARBA00004533"/>
    </source>
</evidence>
<keyword evidence="14" id="KW-1185">Reference proteome</keyword>
<evidence type="ECO:0000256" key="10">
    <source>
        <dbReference type="PIRNR" id="PIRNR002786"/>
    </source>
</evidence>
<dbReference type="InterPro" id="IPR049179">
    <property type="entry name" value="T2SSK_SAM-like_2nd"/>
</dbReference>
<keyword evidence="5 10" id="KW-0997">Cell inner membrane</keyword>
<gene>
    <name evidence="13" type="primary">xcpX</name>
    <name evidence="13" type="ORF">GCM10022278_39680</name>
</gene>